<dbReference type="InterPro" id="IPR029058">
    <property type="entry name" value="AB_hydrolase_fold"/>
</dbReference>
<dbReference type="OrthoDB" id="2152029at2759"/>
<keyword evidence="5" id="KW-1185">Reference proteome</keyword>
<reference evidence="4" key="1">
    <citation type="submission" date="2020-10" db="EMBL/GenBank/DDBJ databases">
        <authorList>
            <person name="Kusch S."/>
        </authorList>
    </citation>
    <scope>NUCLEOTIDE SEQUENCE</scope>
    <source>
        <strain evidence="4">SwB9</strain>
    </source>
</reference>
<organism evidence="4 5">
    <name type="scientific">Sclerotinia trifoliorum</name>
    <dbReference type="NCBI Taxonomy" id="28548"/>
    <lineage>
        <taxon>Eukaryota</taxon>
        <taxon>Fungi</taxon>
        <taxon>Dikarya</taxon>
        <taxon>Ascomycota</taxon>
        <taxon>Pezizomycotina</taxon>
        <taxon>Leotiomycetes</taxon>
        <taxon>Helotiales</taxon>
        <taxon>Sclerotiniaceae</taxon>
        <taxon>Sclerotinia</taxon>
    </lineage>
</organism>
<dbReference type="SUPFAM" id="SSF53474">
    <property type="entry name" value="alpha/beta-Hydrolases"/>
    <property type="match status" value="1"/>
</dbReference>
<evidence type="ECO:0000313" key="4">
    <source>
        <dbReference type="EMBL" id="CAD6440052.1"/>
    </source>
</evidence>
<dbReference type="Pfam" id="PF07859">
    <property type="entry name" value="Abhydrolase_3"/>
    <property type="match status" value="1"/>
</dbReference>
<keyword evidence="1" id="KW-0378">Hydrolase</keyword>
<dbReference type="Gene3D" id="3.40.50.1820">
    <property type="entry name" value="alpha/beta hydrolase"/>
    <property type="match status" value="1"/>
</dbReference>
<sequence>MAWSISNYKTRFSSLIGSKRSSQNSKTTNPSSNGKSFSKSNHFWYNRLEDSLNKSEQFRTMANSKPSKNELITLPLRIFAILLYCIPKFARQHPKWTYHHAVGTSIFSIWWHYTTTVEFHTTKTLKPGSEKDGFVIIDPPSITTTTTSPALYCGIIDSNPAIRPIPIGAVWFTSPPPLGETPKIVVIHFHGGAYVLGGARQMESGWRPEVLSKRIGYVLQVQYRLAIEPNSCFPAAIQDGLTAYNYVVNTLGLKPENNVLSGESAGGNLVLAMLRYLSTDGKNALPFPRAGLCWTPWLDMTTDTKSLINPQVSKRIMFLAHL</sequence>
<evidence type="ECO:0000313" key="5">
    <source>
        <dbReference type="Proteomes" id="UP000624404"/>
    </source>
</evidence>
<name>A0A8H2VMD5_9HELO</name>
<dbReference type="PANTHER" id="PTHR48081">
    <property type="entry name" value="AB HYDROLASE SUPERFAMILY PROTEIN C4A8.06C"/>
    <property type="match status" value="1"/>
</dbReference>
<dbReference type="Proteomes" id="UP000624404">
    <property type="component" value="Unassembled WGS sequence"/>
</dbReference>
<gene>
    <name evidence="4" type="ORF">SCLTRI_LOCUS677</name>
</gene>
<dbReference type="GO" id="GO:0016787">
    <property type="term" value="F:hydrolase activity"/>
    <property type="evidence" value="ECO:0007669"/>
    <property type="project" value="UniProtKB-KW"/>
</dbReference>
<proteinExistence type="predicted"/>
<evidence type="ECO:0000256" key="1">
    <source>
        <dbReference type="ARBA" id="ARBA00022801"/>
    </source>
</evidence>
<evidence type="ECO:0000256" key="2">
    <source>
        <dbReference type="SAM" id="MobiDB-lite"/>
    </source>
</evidence>
<dbReference type="InterPro" id="IPR013094">
    <property type="entry name" value="AB_hydrolase_3"/>
</dbReference>
<feature type="domain" description="Alpha/beta hydrolase fold-3" evidence="3">
    <location>
        <begin position="186"/>
        <end position="307"/>
    </location>
</feature>
<dbReference type="EMBL" id="CAJHIA010000002">
    <property type="protein sequence ID" value="CAD6440052.1"/>
    <property type="molecule type" value="Genomic_DNA"/>
</dbReference>
<dbReference type="InterPro" id="IPR050300">
    <property type="entry name" value="GDXG_lipolytic_enzyme"/>
</dbReference>
<comment type="caution">
    <text evidence="4">The sequence shown here is derived from an EMBL/GenBank/DDBJ whole genome shotgun (WGS) entry which is preliminary data.</text>
</comment>
<evidence type="ECO:0000259" key="3">
    <source>
        <dbReference type="Pfam" id="PF07859"/>
    </source>
</evidence>
<dbReference type="AlphaFoldDB" id="A0A8H2VMD5"/>
<dbReference type="PANTHER" id="PTHR48081:SF17">
    <property type="entry name" value="ALPHA_BETA HYDROLASE FOLD-3 DOMAIN-CONTAINING PROTEIN"/>
    <property type="match status" value="1"/>
</dbReference>
<protein>
    <submittedName>
        <fullName evidence="4">Cae8f845-da4f-4bbd-acbc-62b3a0bd3cf4</fullName>
    </submittedName>
</protein>
<accession>A0A8H2VMD5</accession>
<feature type="region of interest" description="Disordered" evidence="2">
    <location>
        <begin position="17"/>
        <end position="38"/>
    </location>
</feature>